<dbReference type="InterPro" id="IPR036097">
    <property type="entry name" value="HisK_dim/P_sf"/>
</dbReference>
<accession>E3FQX6</accession>
<keyword evidence="5" id="KW-0812">Transmembrane</keyword>
<dbReference type="Pfam" id="PF00072">
    <property type="entry name" value="Response_reg"/>
    <property type="match status" value="1"/>
</dbReference>
<dbReference type="Gene3D" id="3.30.565.10">
    <property type="entry name" value="Histidine kinase-like ATPase, C-terminal domain"/>
    <property type="match status" value="1"/>
</dbReference>
<keyword evidence="5" id="KW-0472">Membrane</keyword>
<dbReference type="PANTHER" id="PTHR43065">
    <property type="entry name" value="SENSOR HISTIDINE KINASE"/>
    <property type="match status" value="1"/>
</dbReference>
<evidence type="ECO:0000256" key="2">
    <source>
        <dbReference type="ARBA" id="ARBA00012438"/>
    </source>
</evidence>
<dbReference type="SUPFAM" id="SSF52172">
    <property type="entry name" value="CheY-like"/>
    <property type="match status" value="1"/>
</dbReference>
<dbReference type="eggNOG" id="COG0745">
    <property type="taxonomic scope" value="Bacteria"/>
</dbReference>
<dbReference type="EC" id="2.7.13.3" evidence="2"/>
<protein>
    <recommendedName>
        <fullName evidence="2">histidine kinase</fullName>
        <ecNumber evidence="2">2.7.13.3</ecNumber>
    </recommendedName>
</protein>
<keyword evidence="9" id="KW-1185">Reference proteome</keyword>
<dbReference type="InterPro" id="IPR005467">
    <property type="entry name" value="His_kinase_dom"/>
</dbReference>
<evidence type="ECO:0000256" key="1">
    <source>
        <dbReference type="ARBA" id="ARBA00000085"/>
    </source>
</evidence>
<feature type="domain" description="Histidine kinase" evidence="6">
    <location>
        <begin position="249"/>
        <end position="478"/>
    </location>
</feature>
<dbReference type="InterPro" id="IPR001789">
    <property type="entry name" value="Sig_transdc_resp-reg_receiver"/>
</dbReference>
<dbReference type="PANTHER" id="PTHR43065:SF50">
    <property type="entry name" value="HISTIDINE KINASE"/>
    <property type="match status" value="1"/>
</dbReference>
<dbReference type="GO" id="GO:0000155">
    <property type="term" value="F:phosphorelay sensor kinase activity"/>
    <property type="evidence" value="ECO:0007669"/>
    <property type="project" value="InterPro"/>
</dbReference>
<dbReference type="PRINTS" id="PR00344">
    <property type="entry name" value="BCTRLSENSOR"/>
</dbReference>
<feature type="domain" description="Response regulatory" evidence="7">
    <location>
        <begin position="498"/>
        <end position="614"/>
    </location>
</feature>
<feature type="region of interest" description="Disordered" evidence="4">
    <location>
        <begin position="187"/>
        <end position="206"/>
    </location>
</feature>
<dbReference type="PROSITE" id="PS50110">
    <property type="entry name" value="RESPONSE_REGULATORY"/>
    <property type="match status" value="1"/>
</dbReference>
<dbReference type="OrthoDB" id="1931120at2"/>
<dbReference type="SMART" id="SM00387">
    <property type="entry name" value="HATPase_c"/>
    <property type="match status" value="1"/>
</dbReference>
<sequence>MTLAPTRLSERARLSLSVLLLFSALALFFFVLQSHQGAAQAERRVLEHALDITRLLARATAPALEEGDAEKGQRHLEMLAFVPGALFGLLMREEGTPLASWNPERVPKEALDASRQVHLLEQEAVVRLPLSLSGKRRGTLLVGFSLAGLRLERQQHRQHAFLLAALLLGMGVWVMLWLRAWMDRAGPAQPQPQPQPKDAGAREASLTSMREQLEEQKVLLASQGQALRSAQDQLVIADRRSTLGTLSAGVAHEINNPLAYITANIQFSLQEMQRLVKEHLPEASLPEDSEDWEEVFSALSEANDGCSRVQHIVLSLKAFSCGDDDKRTPTALAPVLTAAMNMAGNEIRHRARLVHDFQDVPPVDGNEVRLSQVFLNLLINASHAVEPGHLERNEIRVATRMGEDGRVRVSISDTGKGMTPEILSRLFTPFFTTKPVGKGTGLGLSVCQGIVNSLGGHIEVQSQPGQGSTFTVVLPVSASVLGEAPEAPASQPQVKRSRILVVDDELRVGSALRRALGREHDVLVVQGAREALCQLRQGPRFEVILCDVMMPGMNGMEFFSEVERTCPTQTEAVLFLTGGAFTEATHSFLEQHRARVLRKPIDMDVLREELRVRIEGRVPAPRMPVQGNASSKRACLVQAREASERSA</sequence>
<dbReference type="KEGG" id="sur:STAUR_4227"/>
<dbReference type="EMBL" id="CP002271">
    <property type="protein sequence ID" value="ADO72009.1"/>
    <property type="molecule type" value="Genomic_DNA"/>
</dbReference>
<dbReference type="STRING" id="378806.STAUR_4227"/>
<name>E3FQX6_STIAD</name>
<dbReference type="InterPro" id="IPR011006">
    <property type="entry name" value="CheY-like_superfamily"/>
</dbReference>
<evidence type="ECO:0000259" key="7">
    <source>
        <dbReference type="PROSITE" id="PS50110"/>
    </source>
</evidence>
<gene>
    <name evidence="8" type="ordered locus">STAUR_4227</name>
</gene>
<evidence type="ECO:0000256" key="4">
    <source>
        <dbReference type="SAM" id="MobiDB-lite"/>
    </source>
</evidence>
<dbReference type="HOGENOM" id="CLU_423302_0_0_7"/>
<feature type="modified residue" description="4-aspartylphosphate" evidence="3">
    <location>
        <position position="547"/>
    </location>
</feature>
<evidence type="ECO:0000313" key="9">
    <source>
        <dbReference type="Proteomes" id="UP000001351"/>
    </source>
</evidence>
<dbReference type="Gene3D" id="1.10.287.130">
    <property type="match status" value="1"/>
</dbReference>
<dbReference type="Proteomes" id="UP000001351">
    <property type="component" value="Chromosome"/>
</dbReference>
<dbReference type="InterPro" id="IPR036890">
    <property type="entry name" value="HATPase_C_sf"/>
</dbReference>
<dbReference type="Gene3D" id="3.40.50.2300">
    <property type="match status" value="1"/>
</dbReference>
<dbReference type="Pfam" id="PF02518">
    <property type="entry name" value="HATPase_c"/>
    <property type="match status" value="1"/>
</dbReference>
<dbReference type="SUPFAM" id="SSF47384">
    <property type="entry name" value="Homodimeric domain of signal transducing histidine kinase"/>
    <property type="match status" value="1"/>
</dbReference>
<dbReference type="SMART" id="SM00448">
    <property type="entry name" value="REC"/>
    <property type="match status" value="1"/>
</dbReference>
<reference evidence="8 9" key="1">
    <citation type="journal article" date="2011" name="Mol. Biol. Evol.">
        <title>Comparative genomic analysis of fruiting body formation in Myxococcales.</title>
        <authorList>
            <person name="Huntley S."/>
            <person name="Hamann N."/>
            <person name="Wegener-Feldbrugge S."/>
            <person name="Treuner-Lange A."/>
            <person name="Kube M."/>
            <person name="Reinhardt R."/>
            <person name="Klages S."/>
            <person name="Muller R."/>
            <person name="Ronning C.M."/>
            <person name="Nierman W.C."/>
            <person name="Sogaard-Andersen L."/>
        </authorList>
    </citation>
    <scope>NUCLEOTIDE SEQUENCE [LARGE SCALE GENOMIC DNA]</scope>
    <source>
        <strain evidence="8 9">DW4/3-1</strain>
    </source>
</reference>
<organism evidence="8 9">
    <name type="scientific">Stigmatella aurantiaca (strain DW4/3-1)</name>
    <dbReference type="NCBI Taxonomy" id="378806"/>
    <lineage>
        <taxon>Bacteria</taxon>
        <taxon>Pseudomonadati</taxon>
        <taxon>Myxococcota</taxon>
        <taxon>Myxococcia</taxon>
        <taxon>Myxococcales</taxon>
        <taxon>Cystobacterineae</taxon>
        <taxon>Archangiaceae</taxon>
        <taxon>Stigmatella</taxon>
    </lineage>
</organism>
<evidence type="ECO:0000313" key="8">
    <source>
        <dbReference type="EMBL" id="ADO72009.1"/>
    </source>
</evidence>
<dbReference type="InterPro" id="IPR004358">
    <property type="entry name" value="Sig_transdc_His_kin-like_C"/>
</dbReference>
<comment type="catalytic activity">
    <reaction evidence="1">
        <text>ATP + protein L-histidine = ADP + protein N-phospho-L-histidine.</text>
        <dbReference type="EC" id="2.7.13.3"/>
    </reaction>
</comment>
<dbReference type="eggNOG" id="COG4191">
    <property type="taxonomic scope" value="Bacteria"/>
</dbReference>
<evidence type="ECO:0000256" key="3">
    <source>
        <dbReference type="PROSITE-ProRule" id="PRU00169"/>
    </source>
</evidence>
<evidence type="ECO:0000259" key="6">
    <source>
        <dbReference type="PROSITE" id="PS50109"/>
    </source>
</evidence>
<keyword evidence="5" id="KW-1133">Transmembrane helix</keyword>
<dbReference type="PROSITE" id="PS50109">
    <property type="entry name" value="HIS_KIN"/>
    <property type="match status" value="1"/>
</dbReference>
<dbReference type="SUPFAM" id="SSF55874">
    <property type="entry name" value="ATPase domain of HSP90 chaperone/DNA topoisomerase II/histidine kinase"/>
    <property type="match status" value="1"/>
</dbReference>
<proteinExistence type="predicted"/>
<dbReference type="AlphaFoldDB" id="E3FQX6"/>
<dbReference type="InterPro" id="IPR003594">
    <property type="entry name" value="HATPase_dom"/>
</dbReference>
<evidence type="ECO:0000256" key="5">
    <source>
        <dbReference type="SAM" id="Phobius"/>
    </source>
</evidence>
<dbReference type="RefSeq" id="WP_013376128.1">
    <property type="nucleotide sequence ID" value="NC_014623.1"/>
</dbReference>
<keyword evidence="3" id="KW-0597">Phosphoprotein</keyword>
<feature type="transmembrane region" description="Helical" evidence="5">
    <location>
        <begin position="160"/>
        <end position="178"/>
    </location>
</feature>